<evidence type="ECO:0000256" key="1">
    <source>
        <dbReference type="ARBA" id="ARBA00001971"/>
    </source>
</evidence>
<comment type="cofactor">
    <cofactor evidence="1 8">
        <name>heme</name>
        <dbReference type="ChEBI" id="CHEBI:30413"/>
    </cofactor>
</comment>
<evidence type="ECO:0000256" key="2">
    <source>
        <dbReference type="ARBA" id="ARBA00010617"/>
    </source>
</evidence>
<dbReference type="InterPro" id="IPR017972">
    <property type="entry name" value="Cyt_P450_CS"/>
</dbReference>
<evidence type="ECO:0000256" key="10">
    <source>
        <dbReference type="SAM" id="Phobius"/>
    </source>
</evidence>
<sequence length="514" mass="58269">MADYSLSLFVAATCVFLLAVLYLWNLRKDRKEAASWGCGHLAVIPRNDPFGVFRFWQLLQARRERRMLPWMVDVMDSVGQDVHTSKDTVLGHNIIWTRDPENSRAVFMNSANDFEIIVARQQSPLPVIGSGIFTRTQKAWRESRAFFRPHVTRDQALKLDLVENHFKTLLNVIPIGDNGWTPDFDIQPLVYNLTLDLFTEILFGSSANSQVASGSKSQYDLFNHHWDSAQEHLGIRAALGRFCWLYSPKKFRQHCRAIHDFTDTFVGAALERKQSQEVVEHGKTKVAIIDELVKVTSDRVQLRSECLNLLGAGRTGTAALISWVLYFLARHPLVFTKLRNIVLAHFGSIHEPSKITLESLKQCQYLQDCINETFRMSPVNPLTARVAIRNTTLPTGGGPEGKDPVFVAKGTEVQQAFYPMCMRKDLWGQDSETFRPERFENRKLSSEWIPFGAGPRVCIGQSLALMEASYFLVRFLQAFDVIENSDPPGPILYDLNILNRSASGVKVRLHAASL</sequence>
<dbReference type="InterPro" id="IPR002401">
    <property type="entry name" value="Cyt_P450_E_grp-I"/>
</dbReference>
<evidence type="ECO:0000256" key="4">
    <source>
        <dbReference type="ARBA" id="ARBA00022723"/>
    </source>
</evidence>
<dbReference type="GO" id="GO:0005506">
    <property type="term" value="F:iron ion binding"/>
    <property type="evidence" value="ECO:0007669"/>
    <property type="project" value="InterPro"/>
</dbReference>
<dbReference type="GO" id="GO:0004497">
    <property type="term" value="F:monooxygenase activity"/>
    <property type="evidence" value="ECO:0007669"/>
    <property type="project" value="UniProtKB-KW"/>
</dbReference>
<keyword evidence="7 9" id="KW-0503">Monooxygenase</keyword>
<comment type="caution">
    <text evidence="11">The sequence shown here is derived from an EMBL/GenBank/DDBJ whole genome shotgun (WGS) entry which is preliminary data.</text>
</comment>
<feature type="binding site" description="axial binding residue" evidence="8">
    <location>
        <position position="458"/>
    </location>
    <ligand>
        <name>heme</name>
        <dbReference type="ChEBI" id="CHEBI:30413"/>
    </ligand>
    <ligandPart>
        <name>Fe</name>
        <dbReference type="ChEBI" id="CHEBI:18248"/>
    </ligandPart>
</feature>
<reference evidence="11" key="1">
    <citation type="journal article" date="2023" name="Genome Biol. Evol.">
        <title>First Whole Genome Sequence and Flow Cytometry Genome Size Data for the Lichen-Forming Fungus Ramalina farinacea (Ascomycota).</title>
        <authorList>
            <person name="Llewellyn T."/>
            <person name="Mian S."/>
            <person name="Hill R."/>
            <person name="Leitch I.J."/>
            <person name="Gaya E."/>
        </authorList>
    </citation>
    <scope>NUCLEOTIDE SEQUENCE</scope>
    <source>
        <strain evidence="11">LIQ254RAFAR</strain>
    </source>
</reference>
<dbReference type="EMBL" id="JAPUFD010000002">
    <property type="protein sequence ID" value="MDI1485880.1"/>
    <property type="molecule type" value="Genomic_DNA"/>
</dbReference>
<dbReference type="PROSITE" id="PS00086">
    <property type="entry name" value="CYTOCHROME_P450"/>
    <property type="match status" value="1"/>
</dbReference>
<evidence type="ECO:0000256" key="6">
    <source>
        <dbReference type="ARBA" id="ARBA00023004"/>
    </source>
</evidence>
<evidence type="ECO:0000256" key="5">
    <source>
        <dbReference type="ARBA" id="ARBA00023002"/>
    </source>
</evidence>
<evidence type="ECO:0000313" key="12">
    <source>
        <dbReference type="Proteomes" id="UP001161017"/>
    </source>
</evidence>
<feature type="transmembrane region" description="Helical" evidence="10">
    <location>
        <begin position="307"/>
        <end position="329"/>
    </location>
</feature>
<dbReference type="PANTHER" id="PTHR24287:SF1">
    <property type="entry name" value="P450, PUTATIVE (EUROFUNG)-RELATED"/>
    <property type="match status" value="1"/>
</dbReference>
<keyword evidence="5 9" id="KW-0560">Oxidoreductase</keyword>
<proteinExistence type="inferred from homology"/>
<dbReference type="PRINTS" id="PR00385">
    <property type="entry name" value="P450"/>
</dbReference>
<comment type="similarity">
    <text evidence="2 9">Belongs to the cytochrome P450 family.</text>
</comment>
<dbReference type="GO" id="GO:0020037">
    <property type="term" value="F:heme binding"/>
    <property type="evidence" value="ECO:0007669"/>
    <property type="project" value="InterPro"/>
</dbReference>
<feature type="transmembrane region" description="Helical" evidence="10">
    <location>
        <begin position="6"/>
        <end position="24"/>
    </location>
</feature>
<dbReference type="Proteomes" id="UP001161017">
    <property type="component" value="Unassembled WGS sequence"/>
</dbReference>
<keyword evidence="10" id="KW-0812">Transmembrane</keyword>
<dbReference type="GO" id="GO:0016705">
    <property type="term" value="F:oxidoreductase activity, acting on paired donors, with incorporation or reduction of molecular oxygen"/>
    <property type="evidence" value="ECO:0007669"/>
    <property type="project" value="InterPro"/>
</dbReference>
<dbReference type="CDD" id="cd11063">
    <property type="entry name" value="CYP52"/>
    <property type="match status" value="1"/>
</dbReference>
<keyword evidence="10" id="KW-0472">Membrane</keyword>
<dbReference type="PANTHER" id="PTHR24287">
    <property type="entry name" value="P450, PUTATIVE (EUROFUNG)-RELATED"/>
    <property type="match status" value="1"/>
</dbReference>
<evidence type="ECO:0000256" key="7">
    <source>
        <dbReference type="ARBA" id="ARBA00023033"/>
    </source>
</evidence>
<evidence type="ECO:0000256" key="9">
    <source>
        <dbReference type="RuleBase" id="RU000461"/>
    </source>
</evidence>
<keyword evidence="4 8" id="KW-0479">Metal-binding</keyword>
<keyword evidence="12" id="KW-1185">Reference proteome</keyword>
<evidence type="ECO:0000256" key="8">
    <source>
        <dbReference type="PIRSR" id="PIRSR602401-1"/>
    </source>
</evidence>
<keyword evidence="10" id="KW-1133">Transmembrane helix</keyword>
<organism evidence="11 12">
    <name type="scientific">Ramalina farinacea</name>
    <dbReference type="NCBI Taxonomy" id="258253"/>
    <lineage>
        <taxon>Eukaryota</taxon>
        <taxon>Fungi</taxon>
        <taxon>Dikarya</taxon>
        <taxon>Ascomycota</taxon>
        <taxon>Pezizomycotina</taxon>
        <taxon>Lecanoromycetes</taxon>
        <taxon>OSLEUM clade</taxon>
        <taxon>Lecanoromycetidae</taxon>
        <taxon>Lecanorales</taxon>
        <taxon>Lecanorineae</taxon>
        <taxon>Ramalinaceae</taxon>
        <taxon>Ramalina</taxon>
    </lineage>
</organism>
<evidence type="ECO:0000313" key="11">
    <source>
        <dbReference type="EMBL" id="MDI1485880.1"/>
    </source>
</evidence>
<keyword evidence="3 8" id="KW-0349">Heme</keyword>
<dbReference type="AlphaFoldDB" id="A0AA43TT59"/>
<gene>
    <name evidence="11" type="ORF">OHK93_004069</name>
</gene>
<evidence type="ECO:0008006" key="13">
    <source>
        <dbReference type="Google" id="ProtNLM"/>
    </source>
</evidence>
<name>A0AA43TT59_9LECA</name>
<keyword evidence="6 8" id="KW-0408">Iron</keyword>
<dbReference type="InterPro" id="IPR036396">
    <property type="entry name" value="Cyt_P450_sf"/>
</dbReference>
<dbReference type="Pfam" id="PF00067">
    <property type="entry name" value="p450"/>
    <property type="match status" value="1"/>
</dbReference>
<dbReference type="InterPro" id="IPR047146">
    <property type="entry name" value="Cyt_P450_E_CYP52_fungi"/>
</dbReference>
<dbReference type="Gene3D" id="1.10.630.10">
    <property type="entry name" value="Cytochrome P450"/>
    <property type="match status" value="1"/>
</dbReference>
<protein>
    <recommendedName>
        <fullName evidence="13">Cytochrome P450</fullName>
    </recommendedName>
</protein>
<evidence type="ECO:0000256" key="3">
    <source>
        <dbReference type="ARBA" id="ARBA00022617"/>
    </source>
</evidence>
<accession>A0AA43TT59</accession>
<dbReference type="SUPFAM" id="SSF48264">
    <property type="entry name" value="Cytochrome P450"/>
    <property type="match status" value="1"/>
</dbReference>
<dbReference type="PRINTS" id="PR00463">
    <property type="entry name" value="EP450I"/>
</dbReference>
<dbReference type="InterPro" id="IPR001128">
    <property type="entry name" value="Cyt_P450"/>
</dbReference>